<evidence type="ECO:0000256" key="1">
    <source>
        <dbReference type="SAM" id="MobiDB-lite"/>
    </source>
</evidence>
<reference evidence="2" key="1">
    <citation type="journal article" date="2020" name="G3 (Bethesda)">
        <title>High-Quality Assemblies for Three Invasive Social Wasps from the &lt;i&gt;Vespula&lt;/i&gt; Genus.</title>
        <authorList>
            <person name="Harrop T.W.R."/>
            <person name="Guhlin J."/>
            <person name="McLaughlin G.M."/>
            <person name="Permina E."/>
            <person name="Stockwell P."/>
            <person name="Gilligan J."/>
            <person name="Le Lec M.F."/>
            <person name="Gruber M.A.M."/>
            <person name="Quinn O."/>
            <person name="Lovegrove M."/>
            <person name="Duncan E.J."/>
            <person name="Remnant E.J."/>
            <person name="Van Eeckhoven J."/>
            <person name="Graham B."/>
            <person name="Knapp R.A."/>
            <person name="Langford K.W."/>
            <person name="Kronenberg Z."/>
            <person name="Press M.O."/>
            <person name="Eacker S.M."/>
            <person name="Wilson-Rankin E.E."/>
            <person name="Purcell J."/>
            <person name="Lester P.J."/>
            <person name="Dearden P.K."/>
        </authorList>
    </citation>
    <scope>NUCLEOTIDE SEQUENCE</scope>
    <source>
        <strain evidence="2">Volc-1</strain>
    </source>
</reference>
<feature type="region of interest" description="Disordered" evidence="1">
    <location>
        <begin position="168"/>
        <end position="196"/>
    </location>
</feature>
<organism evidence="2 3">
    <name type="scientific">Vespula pensylvanica</name>
    <name type="common">Western yellow jacket</name>
    <name type="synonym">Wasp</name>
    <dbReference type="NCBI Taxonomy" id="30213"/>
    <lineage>
        <taxon>Eukaryota</taxon>
        <taxon>Metazoa</taxon>
        <taxon>Ecdysozoa</taxon>
        <taxon>Arthropoda</taxon>
        <taxon>Hexapoda</taxon>
        <taxon>Insecta</taxon>
        <taxon>Pterygota</taxon>
        <taxon>Neoptera</taxon>
        <taxon>Endopterygota</taxon>
        <taxon>Hymenoptera</taxon>
        <taxon>Apocrita</taxon>
        <taxon>Aculeata</taxon>
        <taxon>Vespoidea</taxon>
        <taxon>Vespidae</taxon>
        <taxon>Vespinae</taxon>
        <taxon>Vespula</taxon>
    </lineage>
</organism>
<gene>
    <name evidence="2" type="ORF">H0235_013760</name>
</gene>
<evidence type="ECO:0000313" key="2">
    <source>
        <dbReference type="EMBL" id="KAF7408908.1"/>
    </source>
</evidence>
<feature type="compositionally biased region" description="Basic and acidic residues" evidence="1">
    <location>
        <begin position="168"/>
        <end position="189"/>
    </location>
</feature>
<sequence>MEESVKSKEQFPKKIQVCLQNLALRKLKRCTYVGNDSINSNVTVNTQDRINSNSKLSSLESNFNEFRTSKERVDLLQDFRPQDLQINIRSQYMEPRETIKKYVDKKENGHVTETRVLTNTKILSRNRRFSLPILRVESAEATSVAKISHQKDSDVTINGINRTISKKERSKEDFSLDDNNREVKRKENGETGDTTKLISQDISRIEETSRSSNPIIAEEQLTDSRDNLKRGSDVKHLMEDKRTIDESIEHTSKRTNEEHSFEGSTVDWKFSEACLSSEKKDCDIITTRFIVQIGHNAKNKEIPAYGKRHFHLNQKCLAKHEHASSYLATSINENVKDNSFYQFIRHRCGENMVNGLSCSRYNKLYKRWDIQKNILDNSRYEHRCYICGAHRNSSISCGYKCKMIPSSQRVTFRLPNKEETM</sequence>
<dbReference type="AlphaFoldDB" id="A0A834KLJ8"/>
<protein>
    <submittedName>
        <fullName evidence="2">Uncharacterized protein</fullName>
    </submittedName>
</protein>
<evidence type="ECO:0000313" key="3">
    <source>
        <dbReference type="Proteomes" id="UP000600918"/>
    </source>
</evidence>
<dbReference type="EMBL" id="JACSDY010000014">
    <property type="protein sequence ID" value="KAF7408908.1"/>
    <property type="molecule type" value="Genomic_DNA"/>
</dbReference>
<accession>A0A834KLJ8</accession>
<comment type="caution">
    <text evidence="2">The sequence shown here is derived from an EMBL/GenBank/DDBJ whole genome shotgun (WGS) entry which is preliminary data.</text>
</comment>
<name>A0A834KLJ8_VESPE</name>
<proteinExistence type="predicted"/>
<keyword evidence="3" id="KW-1185">Reference proteome</keyword>
<dbReference type="Proteomes" id="UP000600918">
    <property type="component" value="Unassembled WGS sequence"/>
</dbReference>